<evidence type="ECO:0000259" key="2">
    <source>
        <dbReference type="Pfam" id="PF20041"/>
    </source>
</evidence>
<evidence type="ECO:0000313" key="3">
    <source>
        <dbReference type="EMBL" id="MBL0745362.1"/>
    </source>
</evidence>
<comment type="caution">
    <text evidence="3">The sequence shown here is derived from an EMBL/GenBank/DDBJ whole genome shotgun (WGS) entry which is preliminary data.</text>
</comment>
<proteinExistence type="predicted"/>
<gene>
    <name evidence="3" type="ORF">JI741_29290</name>
</gene>
<dbReference type="Pfam" id="PF20041">
    <property type="entry name" value="DUF6443"/>
    <property type="match status" value="1"/>
</dbReference>
<keyword evidence="4" id="KW-1185">Reference proteome</keyword>
<feature type="signal peptide" evidence="1">
    <location>
        <begin position="1"/>
        <end position="23"/>
    </location>
</feature>
<dbReference type="PANTHER" id="PTHR32305:SF15">
    <property type="entry name" value="PROTEIN RHSA-RELATED"/>
    <property type="match status" value="1"/>
</dbReference>
<keyword evidence="1" id="KW-0732">Signal</keyword>
<accession>A0ABS1L1H7</accession>
<dbReference type="PANTHER" id="PTHR32305">
    <property type="match status" value="1"/>
</dbReference>
<protein>
    <submittedName>
        <fullName evidence="3">RHS repeat-associated core domain-containing protein</fullName>
    </submittedName>
</protein>
<organism evidence="3 4">
    <name type="scientific">Chryseolinea lacunae</name>
    <dbReference type="NCBI Taxonomy" id="2801331"/>
    <lineage>
        <taxon>Bacteria</taxon>
        <taxon>Pseudomonadati</taxon>
        <taxon>Bacteroidota</taxon>
        <taxon>Cytophagia</taxon>
        <taxon>Cytophagales</taxon>
        <taxon>Fulvivirgaceae</taxon>
        <taxon>Chryseolinea</taxon>
    </lineage>
</organism>
<dbReference type="NCBIfam" id="TIGR03696">
    <property type="entry name" value="Rhs_assc_core"/>
    <property type="match status" value="1"/>
</dbReference>
<reference evidence="3 4" key="1">
    <citation type="submission" date="2021-01" db="EMBL/GenBank/DDBJ databases">
        <title>Chryseolinea sp. Jin1 Genome sequencing and assembly.</title>
        <authorList>
            <person name="Kim I."/>
        </authorList>
    </citation>
    <scope>NUCLEOTIDE SEQUENCE [LARGE SCALE GENOMIC DNA]</scope>
    <source>
        <strain evidence="3 4">Jin1</strain>
    </source>
</reference>
<sequence>MQRFISLIITFTLSLFTMVNAFAQVEILGSAHPDTNEASYAYTLYQPEGPTLYTKPAYSITGTGGGTVLSTGPGPEYATSIKFTTPGSATLWFKNGTTVIASLSLTIVTVPTPPAITPIVSCGSTQVNLPAPAGGVTYYWQTLATGKSTTDTAPFKTVTTAGTTLYIRGKWNGFNNWGALSTVNPTVSVMPTGTVTGPQPFYSTGTGTLSLSMPNGGAVEKWQKRAASPAGGAWVDVPNSASLTSLAFSSVDESTEFRALMGNAPGCTGVPSAAFTATVVQQNFEGRITGTSLVRTTTNTGTLQLVNCTGTVDEWQFSDNGRNFQTDGGAGSTTHPFSNLAASRYYRVKVSKKGTQSFTPIFVVNWAPAMTENLAAGNFVIAEAVRVKETFESNISTLPPTKKSSSYTFYDGVGRPVQQVAKSASPLQNDVIGFSVYDNLGHQTKTYLPYTGTGSTYYSQPATAQEDFYDNPTSKVAIDDKPFAETKFDGSPLDRVIEQGRAGASWQLAGGHTQRVLHRSNTASEVRIWKADATSSGYYAENTLRVTEVTDENNTQTIVYTDKRGLVVKKKTQADNNVWLTTLYIYDATGHAKYVLQPEGVKQLGAATTISATLLTQHAFRYTYDIKGRVAEKLAPGVSAPVYVAYDPLERPVLMQDGNLRATNQWMFVKYDGKGRPVMQGLYTNATQTTQAAMQTLLDGLYASGNATYPANAWFEERGATLHGYTNVSFPKTNADNSAIAVLTVNFYDSYDFDDADATADFGYVGQSLPNEETQPQGNAYALPTGSKRLVLGTTTWLYSYVFYDQYARPIQVRTNNHLNATVDNLETVVYDFEGKTLCKKTFHKAGTSQTTVINTYEYDPAGRLLKVSQSNNGAADQLLAQYEYNELGQVVDKKLHNTGSTNFLQSVDYRYTISGTLKSINNAQLTANSQNDETNDYFGLELLYETQDADLNNTVLFNGNVSAVKWKGMGAAEGADNQKGYVYSYDKAGRLLAATSKMSAGSTWNQETNVHDETMTYDDNGNIKTLKRNQRKHTLTGTTASYVSEMTDDLTYTYAGNTVSKVEDAIAFAAGQTGFNNGSTVATEYTYNNTGSLTADLNKGISSIAYNELGKPSLITFADTRKVAYTYDAAGTKLTVKNYAAGSSTPASTTDYVGSFMYENGVLSIFGSPEGRVVNKAGVLEYQYAIQDHQGNTRVVFTSATSAPDKTASFEGDTNDGSGSQYTVDTNFIVSFVGANHTTGGTKVVKMNQTNKIGPLRSLAVYPGDKVDIDVWEYHEGTSGFGTVSTPATTLVTMIAGAFGGAPGGAGESGLIYTGVNDAVAVFGTAANPGDAQPAAFLNYILFDKNYHVLDMGWQPAPATTFTKQQITFPTLKIKEEGKLFVYLSYDDESSNWVYFDDLRVAQTKTNVVQYNEYYPFGLQAGTSWTRADNKNNFLGNGGTEVNATTGLYDLAYRNYDPTLGRFHQVDPLTDSYLDFSGYNYAMNDPANLNDPLGDDPGGYDNGRPGEKALRRIENLGGHWNFNGVNGHQSTSFSGSGASDFSGGVYVGSDRWEVDRAQALYRQDVLALAKAGNVAALRAYTEWYGIEYEKWDRVYETTTASGVKDEEYLYSYWKPASEQGAWFQTHHTGILYSKNETKAYKDIWKDSFDSKGNVTRENHAWITDKGVLVLPTYNNTYNKSDFTVLPTKQMDGKWYVEYKNDWLRILGSIHTHPNNWKSGMSNTDQYLFFKGPAFALDHQNLMVGWIGPQGEFKFGDLMTHDTFKDSNFSIISNLAGILKTLK</sequence>
<dbReference type="Gene3D" id="2.180.10.10">
    <property type="entry name" value="RHS repeat-associated core"/>
    <property type="match status" value="2"/>
</dbReference>
<feature type="chain" id="PRO_5047211013" evidence="1">
    <location>
        <begin position="24"/>
        <end position="1783"/>
    </location>
</feature>
<dbReference type="InterPro" id="IPR022385">
    <property type="entry name" value="Rhs_assc_core"/>
</dbReference>
<evidence type="ECO:0000256" key="1">
    <source>
        <dbReference type="SAM" id="SignalP"/>
    </source>
</evidence>
<name>A0ABS1L1H7_9BACT</name>
<dbReference type="InterPro" id="IPR045619">
    <property type="entry name" value="DUF6443"/>
</dbReference>
<feature type="domain" description="DUF6443" evidence="2">
    <location>
        <begin position="389"/>
        <end position="514"/>
    </location>
</feature>
<evidence type="ECO:0000313" key="4">
    <source>
        <dbReference type="Proteomes" id="UP000613030"/>
    </source>
</evidence>
<dbReference type="InterPro" id="IPR050708">
    <property type="entry name" value="T6SS_VgrG/RHS"/>
</dbReference>
<dbReference type="Proteomes" id="UP000613030">
    <property type="component" value="Unassembled WGS sequence"/>
</dbReference>
<dbReference type="RefSeq" id="WP_202015761.1">
    <property type="nucleotide sequence ID" value="NZ_JAERRB010000016.1"/>
</dbReference>
<dbReference type="EMBL" id="JAERRB010000016">
    <property type="protein sequence ID" value="MBL0745362.1"/>
    <property type="molecule type" value="Genomic_DNA"/>
</dbReference>